<accession>A0ABV1BKZ4</accession>
<gene>
    <name evidence="1" type="ORF">WMO17_03570</name>
</gene>
<proteinExistence type="predicted"/>
<protein>
    <submittedName>
        <fullName evidence="1">Uncharacterized protein</fullName>
    </submittedName>
</protein>
<evidence type="ECO:0000313" key="1">
    <source>
        <dbReference type="EMBL" id="MEQ2376451.1"/>
    </source>
</evidence>
<organism evidence="1 2">
    <name type="scientific">Faecalibacterium faecis</name>
    <dbReference type="NCBI Taxonomy" id="3133157"/>
    <lineage>
        <taxon>Bacteria</taxon>
        <taxon>Bacillati</taxon>
        <taxon>Bacillota</taxon>
        <taxon>Clostridia</taxon>
        <taxon>Eubacteriales</taxon>
        <taxon>Oscillospiraceae</taxon>
        <taxon>Faecalibacterium</taxon>
    </lineage>
</organism>
<dbReference type="EMBL" id="JBBMEP010000005">
    <property type="protein sequence ID" value="MEQ2376451.1"/>
    <property type="molecule type" value="Genomic_DNA"/>
</dbReference>
<keyword evidence="2" id="KW-1185">Reference proteome</keyword>
<name>A0ABV1BKZ4_9FIRM</name>
<dbReference type="Proteomes" id="UP001496146">
    <property type="component" value="Unassembled WGS sequence"/>
</dbReference>
<sequence>MTEGVKNKNRGMQVVKLHVPFLFLLHTVRYQSHRMPRIEPWEQTKTTAHLKKENGMEELAFAQQ</sequence>
<comment type="caution">
    <text evidence="1">The sequence shown here is derived from an EMBL/GenBank/DDBJ whole genome shotgun (WGS) entry which is preliminary data.</text>
</comment>
<evidence type="ECO:0000313" key="2">
    <source>
        <dbReference type="Proteomes" id="UP001496146"/>
    </source>
</evidence>
<dbReference type="RefSeq" id="WP_294648485.1">
    <property type="nucleotide sequence ID" value="NZ_JBBMEP010000005.1"/>
</dbReference>
<reference evidence="1 2" key="1">
    <citation type="submission" date="2024-03" db="EMBL/GenBank/DDBJ databases">
        <title>Human intestinal bacterial collection.</title>
        <authorList>
            <person name="Pauvert C."/>
            <person name="Hitch T.C.A."/>
            <person name="Clavel T."/>
        </authorList>
    </citation>
    <scope>NUCLEOTIDE SEQUENCE [LARGE SCALE GENOMIC DNA]</scope>
    <source>
        <strain evidence="1 2">CLA-JM-H7-B</strain>
    </source>
</reference>